<sequence>MIDFIIAHIEVVGVTLLTLMVAFVLLQQRRSPQSTAAWILFLVLLPYVAVPVFVGLGFRKQGKRYAPIRFTRREHHQTPVHDLDHTFQNFEMPPALEAQHFKLLETPQAAFDAVMQMIQGAQHSIDCIFYVVADDDTGERFVNALTNRAKAGVKVRLLMDRFGTMRGPHKALDALKKAGGDVLYFSPFLQLPGTGHLNLRNHRKIIIADNARVFSGGMNIGCHYMTDAPADDHWVDLAITIEGMSVQAFCDVYRSDWEVASGKDVEAVTKAPDTAGNATLQLIASGPDIDEDPLHDGLIRALHLAHTRIWIATPYFVPTEPLANAIRIAALRGVDVRIIVPQKSNQHIADFARGGYLRDAEAAGAKVYYFTPRMIHAKAAVIDDVAVVGTANFDVRSMLLNFEAMIFLYDAGSVTQLADWFMARQKDCHSNSPHPHLPRRLAEGVFRIGAPIL</sequence>
<dbReference type="Proteomes" id="UP000199239">
    <property type="component" value="Unassembled WGS sequence"/>
</dbReference>
<keyword evidence="6" id="KW-0812">Transmembrane</keyword>
<dbReference type="PANTHER" id="PTHR21248">
    <property type="entry name" value="CARDIOLIPIN SYNTHASE"/>
    <property type="match status" value="1"/>
</dbReference>
<dbReference type="GO" id="GO:0005886">
    <property type="term" value="C:plasma membrane"/>
    <property type="evidence" value="ECO:0007669"/>
    <property type="project" value="UniProtKB-SubCell"/>
</dbReference>
<evidence type="ECO:0000256" key="5">
    <source>
        <dbReference type="ARBA" id="ARBA00029594"/>
    </source>
</evidence>
<evidence type="ECO:0000256" key="4">
    <source>
        <dbReference type="ARBA" id="ARBA00022525"/>
    </source>
</evidence>
<keyword evidence="4" id="KW-0964">Secreted</keyword>
<keyword evidence="6" id="KW-1133">Transmembrane helix</keyword>
<reference evidence="9" key="1">
    <citation type="submission" date="2016-10" db="EMBL/GenBank/DDBJ databases">
        <authorList>
            <person name="Varghese N."/>
            <person name="Submissions S."/>
        </authorList>
    </citation>
    <scope>NUCLEOTIDE SEQUENCE [LARGE SCALE GENOMIC DNA]</scope>
    <source>
        <strain evidence="9">DSM 23422</strain>
    </source>
</reference>
<feature type="domain" description="PLD phosphodiesterase" evidence="7">
    <location>
        <begin position="197"/>
        <end position="224"/>
    </location>
</feature>
<evidence type="ECO:0000259" key="7">
    <source>
        <dbReference type="PROSITE" id="PS50035"/>
    </source>
</evidence>
<feature type="transmembrane region" description="Helical" evidence="6">
    <location>
        <begin position="38"/>
        <end position="58"/>
    </location>
</feature>
<dbReference type="GO" id="GO:0030572">
    <property type="term" value="F:phosphatidyltransferase activity"/>
    <property type="evidence" value="ECO:0007669"/>
    <property type="project" value="UniProtKB-ARBA"/>
</dbReference>
<name>A0A1I6QYT8_9RHOB</name>
<comment type="function">
    <text evidence="1">Could be a virulence factor.</text>
</comment>
<dbReference type="InterPro" id="IPR001736">
    <property type="entry name" value="PLipase_D/transphosphatidylase"/>
</dbReference>
<keyword evidence="9" id="KW-1185">Reference proteome</keyword>
<evidence type="ECO:0000256" key="2">
    <source>
        <dbReference type="ARBA" id="ARBA00004613"/>
    </source>
</evidence>
<protein>
    <recommendedName>
        <fullName evidence="3">Phospholipase D</fullName>
    </recommendedName>
    <alternativeName>
        <fullName evidence="5">Choline phosphatase</fullName>
    </alternativeName>
</protein>
<evidence type="ECO:0000256" key="3">
    <source>
        <dbReference type="ARBA" id="ARBA00018392"/>
    </source>
</evidence>
<evidence type="ECO:0000256" key="1">
    <source>
        <dbReference type="ARBA" id="ARBA00003145"/>
    </source>
</evidence>
<dbReference type="InterPro" id="IPR025202">
    <property type="entry name" value="PLD-like_dom"/>
</dbReference>
<feature type="domain" description="PLD phosphodiesterase" evidence="7">
    <location>
        <begin position="371"/>
        <end position="397"/>
    </location>
</feature>
<dbReference type="Pfam" id="PF13091">
    <property type="entry name" value="PLDc_2"/>
    <property type="match status" value="2"/>
</dbReference>
<accession>A0A1I6QYT8</accession>
<organism evidence="8 9">
    <name type="scientific">Sulfitobacter marinus</name>
    <dbReference type="NCBI Taxonomy" id="394264"/>
    <lineage>
        <taxon>Bacteria</taxon>
        <taxon>Pseudomonadati</taxon>
        <taxon>Pseudomonadota</taxon>
        <taxon>Alphaproteobacteria</taxon>
        <taxon>Rhodobacterales</taxon>
        <taxon>Roseobacteraceae</taxon>
        <taxon>Sulfitobacter</taxon>
    </lineage>
</organism>
<keyword evidence="6" id="KW-0472">Membrane</keyword>
<dbReference type="EMBL" id="FPAJ01000001">
    <property type="protein sequence ID" value="SFS57418.1"/>
    <property type="molecule type" value="Genomic_DNA"/>
</dbReference>
<evidence type="ECO:0000313" key="8">
    <source>
        <dbReference type="EMBL" id="SFS57418.1"/>
    </source>
</evidence>
<dbReference type="GO" id="GO:0005576">
    <property type="term" value="C:extracellular region"/>
    <property type="evidence" value="ECO:0007669"/>
    <property type="project" value="UniProtKB-SubCell"/>
</dbReference>
<dbReference type="GO" id="GO:0032049">
    <property type="term" value="P:cardiolipin biosynthetic process"/>
    <property type="evidence" value="ECO:0007669"/>
    <property type="project" value="UniProtKB-ARBA"/>
</dbReference>
<dbReference type="OrthoDB" id="9762009at2"/>
<gene>
    <name evidence="8" type="ORF">SAMN04488040_1062</name>
</gene>
<dbReference type="RefSeq" id="WP_093915226.1">
    <property type="nucleotide sequence ID" value="NZ_FPAJ01000001.1"/>
</dbReference>
<dbReference type="SUPFAM" id="SSF56024">
    <property type="entry name" value="Phospholipase D/nuclease"/>
    <property type="match status" value="2"/>
</dbReference>
<evidence type="ECO:0000256" key="6">
    <source>
        <dbReference type="SAM" id="Phobius"/>
    </source>
</evidence>
<dbReference type="CDD" id="cd09162">
    <property type="entry name" value="PLDc_CLS_unchar1_2"/>
    <property type="match status" value="1"/>
</dbReference>
<evidence type="ECO:0000313" key="9">
    <source>
        <dbReference type="Proteomes" id="UP000199239"/>
    </source>
</evidence>
<dbReference type="SMART" id="SM00155">
    <property type="entry name" value="PLDc"/>
    <property type="match status" value="2"/>
</dbReference>
<dbReference type="STRING" id="394264.SAMN04488040_1062"/>
<dbReference type="Gene3D" id="3.30.870.10">
    <property type="entry name" value="Endonuclease Chain A"/>
    <property type="match status" value="2"/>
</dbReference>
<dbReference type="AlphaFoldDB" id="A0A1I6QYT8"/>
<dbReference type="PANTHER" id="PTHR21248:SF22">
    <property type="entry name" value="PHOSPHOLIPASE D"/>
    <property type="match status" value="1"/>
</dbReference>
<proteinExistence type="predicted"/>
<dbReference type="PROSITE" id="PS50035">
    <property type="entry name" value="PLD"/>
    <property type="match status" value="2"/>
</dbReference>
<comment type="subcellular location">
    <subcellularLocation>
        <location evidence="2">Secreted</location>
    </subcellularLocation>
</comment>
<feature type="transmembrane region" description="Helical" evidence="6">
    <location>
        <begin position="6"/>
        <end position="26"/>
    </location>
</feature>